<evidence type="ECO:0000313" key="4">
    <source>
        <dbReference type="Proteomes" id="UP000654075"/>
    </source>
</evidence>
<comment type="caution">
    <text evidence="2">The sequence shown here is derived from an EMBL/GenBank/DDBJ whole genome shotgun (WGS) entry which is preliminary data.</text>
</comment>
<feature type="compositionally biased region" description="Basic and acidic residues" evidence="1">
    <location>
        <begin position="40"/>
        <end position="50"/>
    </location>
</feature>
<protein>
    <submittedName>
        <fullName evidence="2">Uncharacterized protein</fullName>
    </submittedName>
</protein>
<dbReference type="EMBL" id="CAJNNV010000276">
    <property type="protein sequence ID" value="CAE8582055.1"/>
    <property type="molecule type" value="Genomic_DNA"/>
</dbReference>
<reference evidence="2" key="1">
    <citation type="submission" date="2021-02" db="EMBL/GenBank/DDBJ databases">
        <authorList>
            <person name="Dougan E. K."/>
            <person name="Rhodes N."/>
            <person name="Thang M."/>
            <person name="Chan C."/>
        </authorList>
    </citation>
    <scope>NUCLEOTIDE SEQUENCE</scope>
</reference>
<evidence type="ECO:0000313" key="3">
    <source>
        <dbReference type="EMBL" id="CAE8638602.1"/>
    </source>
</evidence>
<evidence type="ECO:0000313" key="2">
    <source>
        <dbReference type="EMBL" id="CAE8582055.1"/>
    </source>
</evidence>
<accession>A0A813D1F9</accession>
<gene>
    <name evidence="2" type="ORF">PGLA1383_LOCUS1063</name>
    <name evidence="3" type="ORF">PGLA1383_LOCUS53765</name>
</gene>
<organism evidence="2 4">
    <name type="scientific">Polarella glacialis</name>
    <name type="common">Dinoflagellate</name>
    <dbReference type="NCBI Taxonomy" id="89957"/>
    <lineage>
        <taxon>Eukaryota</taxon>
        <taxon>Sar</taxon>
        <taxon>Alveolata</taxon>
        <taxon>Dinophyceae</taxon>
        <taxon>Suessiales</taxon>
        <taxon>Suessiaceae</taxon>
        <taxon>Polarella</taxon>
    </lineage>
</organism>
<dbReference type="Proteomes" id="UP000654075">
    <property type="component" value="Unassembled WGS sequence"/>
</dbReference>
<sequence>MLNSGIAPFGGFGVIDSHKEFSFAGAEHVTWQDNIFSSRDKRLDRSHDSIKPNQSHNSKPEPTIAQSNTTDSFNNNLRNRSSVRCRLSITPDESKVPRVLKLSFEVQVCAL</sequence>
<dbReference type="EMBL" id="CAJNNV010032015">
    <property type="protein sequence ID" value="CAE8638602.1"/>
    <property type="molecule type" value="Genomic_DNA"/>
</dbReference>
<feature type="compositionally biased region" description="Polar residues" evidence="1">
    <location>
        <begin position="64"/>
        <end position="77"/>
    </location>
</feature>
<proteinExistence type="predicted"/>
<dbReference type="AlphaFoldDB" id="A0A813D1F9"/>
<evidence type="ECO:0000256" key="1">
    <source>
        <dbReference type="SAM" id="MobiDB-lite"/>
    </source>
</evidence>
<feature type="region of interest" description="Disordered" evidence="1">
    <location>
        <begin position="40"/>
        <end position="77"/>
    </location>
</feature>
<keyword evidence="4" id="KW-1185">Reference proteome</keyword>
<name>A0A813D1F9_POLGL</name>